<accession>A0ABM1A8C2</accession>
<feature type="domain" description="CRAL-TRIO" evidence="2">
    <location>
        <begin position="91"/>
        <end position="245"/>
    </location>
</feature>
<evidence type="ECO:0000256" key="1">
    <source>
        <dbReference type="SAM" id="MobiDB-lite"/>
    </source>
</evidence>
<dbReference type="Pfam" id="PF00650">
    <property type="entry name" value="CRAL_TRIO"/>
    <property type="match status" value="1"/>
</dbReference>
<dbReference type="Gene3D" id="3.40.525.10">
    <property type="entry name" value="CRAL-TRIO lipid binding domain"/>
    <property type="match status" value="1"/>
</dbReference>
<keyword evidence="3" id="KW-1185">Reference proteome</keyword>
<feature type="region of interest" description="Disordered" evidence="1">
    <location>
        <begin position="1"/>
        <end position="22"/>
    </location>
</feature>
<gene>
    <name evidence="4" type="primary">LOC101852649</name>
</gene>
<dbReference type="PROSITE" id="PS50191">
    <property type="entry name" value="CRAL_TRIO"/>
    <property type="match status" value="1"/>
</dbReference>
<dbReference type="InterPro" id="IPR036273">
    <property type="entry name" value="CRAL/TRIO_N_dom_sf"/>
</dbReference>
<protein>
    <submittedName>
        <fullName evidence="4">CRAL-TRIO domain-containing protein C3H8.02</fullName>
    </submittedName>
</protein>
<evidence type="ECO:0000313" key="4">
    <source>
        <dbReference type="RefSeq" id="XP_012942771.1"/>
    </source>
</evidence>
<reference evidence="4" key="1">
    <citation type="submission" date="2025-08" db="UniProtKB">
        <authorList>
            <consortium name="RefSeq"/>
        </authorList>
    </citation>
    <scope>IDENTIFICATION</scope>
</reference>
<sequence length="245" mass="28479">MFNSMFGRLTGNSSAPKETEEEKSKVFEENFIELKSRCNVLFSADPSQTHTESSMRRFLRAFGTIDNAFNHIVKYNKWRREYGVDRLSSEDPDILEEMAVGKVHLLRTRDLKGRPIIHIAARKHIANERDLDKLTKYTIYMLELTCQRIDESVIDNMCIVFDLKNFCMANMDYQFVKKLIWLLGRYYPERLGICLIVNAPVMFSGCWTIIRPWLNEVTASKVTFVNGEEQLCEYLNPDGLPPSDV</sequence>
<dbReference type="GeneID" id="101852649"/>
<dbReference type="PANTHER" id="PTHR46590:SF1">
    <property type="entry name" value="PHOSPHATIDYLINOSITOL TRANSFER PROTEIN CSR1"/>
    <property type="match status" value="1"/>
</dbReference>
<dbReference type="SUPFAM" id="SSF52087">
    <property type="entry name" value="CRAL/TRIO domain"/>
    <property type="match status" value="1"/>
</dbReference>
<evidence type="ECO:0000313" key="3">
    <source>
        <dbReference type="Proteomes" id="UP000694888"/>
    </source>
</evidence>
<dbReference type="CDD" id="cd00170">
    <property type="entry name" value="SEC14"/>
    <property type="match status" value="1"/>
</dbReference>
<organism evidence="3 4">
    <name type="scientific">Aplysia californica</name>
    <name type="common">California sea hare</name>
    <dbReference type="NCBI Taxonomy" id="6500"/>
    <lineage>
        <taxon>Eukaryota</taxon>
        <taxon>Metazoa</taxon>
        <taxon>Spiralia</taxon>
        <taxon>Lophotrochozoa</taxon>
        <taxon>Mollusca</taxon>
        <taxon>Gastropoda</taxon>
        <taxon>Heterobranchia</taxon>
        <taxon>Euthyneura</taxon>
        <taxon>Tectipleura</taxon>
        <taxon>Aplysiida</taxon>
        <taxon>Aplysioidea</taxon>
        <taxon>Aplysiidae</taxon>
        <taxon>Aplysia</taxon>
    </lineage>
</organism>
<dbReference type="SMART" id="SM00516">
    <property type="entry name" value="SEC14"/>
    <property type="match status" value="1"/>
</dbReference>
<dbReference type="RefSeq" id="XP_012942771.1">
    <property type="nucleotide sequence ID" value="XM_013087317.2"/>
</dbReference>
<dbReference type="InterPro" id="IPR052432">
    <property type="entry name" value="PITP/CRAL-TRIO"/>
</dbReference>
<dbReference type="Proteomes" id="UP000694888">
    <property type="component" value="Unplaced"/>
</dbReference>
<proteinExistence type="predicted"/>
<dbReference type="SUPFAM" id="SSF46938">
    <property type="entry name" value="CRAL/TRIO N-terminal domain"/>
    <property type="match status" value="1"/>
</dbReference>
<name>A0ABM1A8C2_APLCA</name>
<dbReference type="InterPro" id="IPR036865">
    <property type="entry name" value="CRAL-TRIO_dom_sf"/>
</dbReference>
<dbReference type="InterPro" id="IPR001251">
    <property type="entry name" value="CRAL-TRIO_dom"/>
</dbReference>
<evidence type="ECO:0000259" key="2">
    <source>
        <dbReference type="PROSITE" id="PS50191"/>
    </source>
</evidence>
<dbReference type="PANTHER" id="PTHR46590">
    <property type="entry name" value="PHOSPHATIDYLINOSITOL TRANSFER PROTEIN CSR1-RELATED"/>
    <property type="match status" value="1"/>
</dbReference>